<keyword evidence="3" id="KW-0812">Transmembrane</keyword>
<evidence type="ECO:0000256" key="2">
    <source>
        <dbReference type="SAM" id="MobiDB-lite"/>
    </source>
</evidence>
<feature type="transmembrane region" description="Helical" evidence="3">
    <location>
        <begin position="64"/>
        <end position="83"/>
    </location>
</feature>
<gene>
    <name evidence="5" type="ORF">FIBSPDRAFT_921931</name>
</gene>
<comment type="subcellular location">
    <subcellularLocation>
        <location evidence="1">Membrane</location>
        <topology evidence="1">Multi-pass membrane protein</topology>
    </subcellularLocation>
</comment>
<feature type="region of interest" description="Disordered" evidence="2">
    <location>
        <begin position="1"/>
        <end position="21"/>
    </location>
</feature>
<dbReference type="Proteomes" id="UP000076532">
    <property type="component" value="Unassembled WGS sequence"/>
</dbReference>
<dbReference type="InterPro" id="IPR011701">
    <property type="entry name" value="MFS"/>
</dbReference>
<dbReference type="CDD" id="cd17324">
    <property type="entry name" value="MFS_NepI_like"/>
    <property type="match status" value="1"/>
</dbReference>
<dbReference type="STRING" id="436010.A0A166B2N6"/>
<accession>A0A166B2N6</accession>
<dbReference type="GO" id="GO:0016020">
    <property type="term" value="C:membrane"/>
    <property type="evidence" value="ECO:0007669"/>
    <property type="project" value="UniProtKB-SubCell"/>
</dbReference>
<dbReference type="EMBL" id="KV417651">
    <property type="protein sequence ID" value="KZP12215.1"/>
    <property type="molecule type" value="Genomic_DNA"/>
</dbReference>
<dbReference type="Gene3D" id="1.20.1250.20">
    <property type="entry name" value="MFS general substrate transporter like domains"/>
    <property type="match status" value="1"/>
</dbReference>
<keyword evidence="3" id="KW-1133">Transmembrane helix</keyword>
<feature type="transmembrane region" description="Helical" evidence="3">
    <location>
        <begin position="132"/>
        <end position="149"/>
    </location>
</feature>
<protein>
    <submittedName>
        <fullName evidence="5">MFS general substrate transporter</fullName>
    </submittedName>
</protein>
<dbReference type="GO" id="GO:0022857">
    <property type="term" value="F:transmembrane transporter activity"/>
    <property type="evidence" value="ECO:0007669"/>
    <property type="project" value="InterPro"/>
</dbReference>
<feature type="transmembrane region" description="Helical" evidence="3">
    <location>
        <begin position="267"/>
        <end position="293"/>
    </location>
</feature>
<evidence type="ECO:0000259" key="4">
    <source>
        <dbReference type="PROSITE" id="PS50850"/>
    </source>
</evidence>
<feature type="region of interest" description="Disordered" evidence="2">
    <location>
        <begin position="467"/>
        <end position="495"/>
    </location>
</feature>
<evidence type="ECO:0000256" key="1">
    <source>
        <dbReference type="ARBA" id="ARBA00004141"/>
    </source>
</evidence>
<feature type="transmembrane region" description="Helical" evidence="3">
    <location>
        <begin position="305"/>
        <end position="323"/>
    </location>
</feature>
<sequence>MSVSEHTSAEMPPSLHEGTLNEKLEENVEEKPVVKAPLRTRDFGFLPIPAFCQYDPDKPYQLRYSVTVVFAVASTFTGMNLYYCQPILVELARQFGVDDLEVSRIPTLLQAGYATGLLLLSPLGDLIRRRQFLFVLMTVSGTLTIGLAITKSLIAFEIISFFVAIASVTPQVLIPLTGELAPPARRASYIAIVFSGLLMGVLFARVLSGIITQYSSYQNIYWMGVGGQFAMLLAVYFVCPDRPPKNAHLSYFQILSTMAKYAVTEPILVQAAVILFANSAIYSCFWVTATFLLSGAPYEYDTLKIGLFGLVGIFGVSCAPLVGRAIDKTVPWVATAAGIMIMIISLAIYTGAAGISIVAVVFVIFILDVGAQSLQVSSTTRVYAIAPESMARLNAVLVMSGQVTGSSVGTKVFVAGGYHLTGAFCLALCGLEIFALMMRGPKMPQHSWIGWKGGIDFKKVTAKDLESASKDTVVSPPVEESPKPSAPDVSQPVDA</sequence>
<feature type="transmembrane region" description="Helical" evidence="3">
    <location>
        <begin position="188"/>
        <end position="208"/>
    </location>
</feature>
<evidence type="ECO:0000313" key="6">
    <source>
        <dbReference type="Proteomes" id="UP000076532"/>
    </source>
</evidence>
<name>A0A166B2N6_9AGAM</name>
<dbReference type="OrthoDB" id="2105912at2759"/>
<dbReference type="InterPro" id="IPR036259">
    <property type="entry name" value="MFS_trans_sf"/>
</dbReference>
<feature type="domain" description="Major facilitator superfamily (MFS) profile" evidence="4">
    <location>
        <begin position="66"/>
        <end position="444"/>
    </location>
</feature>
<dbReference type="SUPFAM" id="SSF103473">
    <property type="entry name" value="MFS general substrate transporter"/>
    <property type="match status" value="1"/>
</dbReference>
<dbReference type="PANTHER" id="PTHR42910:SF1">
    <property type="entry name" value="MAJOR FACILITATOR SUPERFAMILY (MFS) PROFILE DOMAIN-CONTAINING PROTEIN"/>
    <property type="match status" value="1"/>
</dbReference>
<evidence type="ECO:0000256" key="3">
    <source>
        <dbReference type="SAM" id="Phobius"/>
    </source>
</evidence>
<dbReference type="PROSITE" id="PS50850">
    <property type="entry name" value="MFS"/>
    <property type="match status" value="1"/>
</dbReference>
<evidence type="ECO:0000313" key="5">
    <source>
        <dbReference type="EMBL" id="KZP12215.1"/>
    </source>
</evidence>
<feature type="transmembrane region" description="Helical" evidence="3">
    <location>
        <begin position="155"/>
        <end position="176"/>
    </location>
</feature>
<dbReference type="InterPro" id="IPR020846">
    <property type="entry name" value="MFS_dom"/>
</dbReference>
<keyword evidence="6" id="KW-1185">Reference proteome</keyword>
<dbReference type="PANTHER" id="PTHR42910">
    <property type="entry name" value="TRANSPORTER SCO4007-RELATED"/>
    <property type="match status" value="1"/>
</dbReference>
<keyword evidence="3" id="KW-0472">Membrane</keyword>
<feature type="transmembrane region" description="Helical" evidence="3">
    <location>
        <begin position="330"/>
        <end position="349"/>
    </location>
</feature>
<dbReference type="Pfam" id="PF07690">
    <property type="entry name" value="MFS_1"/>
    <property type="match status" value="1"/>
</dbReference>
<feature type="transmembrane region" description="Helical" evidence="3">
    <location>
        <begin position="220"/>
        <end position="239"/>
    </location>
</feature>
<proteinExistence type="predicted"/>
<feature type="transmembrane region" description="Helical" evidence="3">
    <location>
        <begin position="420"/>
        <end position="438"/>
    </location>
</feature>
<organism evidence="5 6">
    <name type="scientific">Athelia psychrophila</name>
    <dbReference type="NCBI Taxonomy" id="1759441"/>
    <lineage>
        <taxon>Eukaryota</taxon>
        <taxon>Fungi</taxon>
        <taxon>Dikarya</taxon>
        <taxon>Basidiomycota</taxon>
        <taxon>Agaricomycotina</taxon>
        <taxon>Agaricomycetes</taxon>
        <taxon>Agaricomycetidae</taxon>
        <taxon>Atheliales</taxon>
        <taxon>Atheliaceae</taxon>
        <taxon>Athelia</taxon>
    </lineage>
</organism>
<reference evidence="5 6" key="1">
    <citation type="journal article" date="2016" name="Mol. Biol. Evol.">
        <title>Comparative Genomics of Early-Diverging Mushroom-Forming Fungi Provides Insights into the Origins of Lignocellulose Decay Capabilities.</title>
        <authorList>
            <person name="Nagy L.G."/>
            <person name="Riley R."/>
            <person name="Tritt A."/>
            <person name="Adam C."/>
            <person name="Daum C."/>
            <person name="Floudas D."/>
            <person name="Sun H."/>
            <person name="Yadav J.S."/>
            <person name="Pangilinan J."/>
            <person name="Larsson K.H."/>
            <person name="Matsuura K."/>
            <person name="Barry K."/>
            <person name="Labutti K."/>
            <person name="Kuo R."/>
            <person name="Ohm R.A."/>
            <person name="Bhattacharya S.S."/>
            <person name="Shirouzu T."/>
            <person name="Yoshinaga Y."/>
            <person name="Martin F.M."/>
            <person name="Grigoriev I.V."/>
            <person name="Hibbett D.S."/>
        </authorList>
    </citation>
    <scope>NUCLEOTIDE SEQUENCE [LARGE SCALE GENOMIC DNA]</scope>
    <source>
        <strain evidence="5 6">CBS 109695</strain>
    </source>
</reference>
<dbReference type="AlphaFoldDB" id="A0A166B2N6"/>